<dbReference type="InterPro" id="IPR022047">
    <property type="entry name" value="Microcephalin-like"/>
</dbReference>
<accession>A0AAJ0BBG9</accession>
<sequence length="1151" mass="123464">MMDPQSPPKRITRARAAAKVAVAPVAKELPSAATKTTKATRGRAKKVVEEMPAAAEPEPVAPRPRGRPRKTPVEPPTEESTKPAKPTKPTEASKPARATRTKKTVVEQEPEMEEEPPKKATRGRPPSSMATKTAAKPAAKKTVKFEEPEKENIVPPTVGATKKPAKASESVSGIRAKPIRKAGTATGRTARGAKASAAMGEKPIPLSPKKVNQMLHSRTDSDDELAPNDKLPARPLRKNPIRPVVAATKALHEVSAADEPAAMESSDMPPSIMLGSPAKKLPQSPWKGSIRSPAKRVEGILGSSHAQAPTSEDTSNPFKLSLLQSPAKRQPIVAKGFEMGPGNGNQLSASPFKTSLLLSPAKRSFSPAKALQLGALDNQPTAQSPAPKATLLATPLAPLGGHVECATEDHADVSTMDEADDETGIPDSPTRLRFPGRLSAVLPRHADPALPDIPTIPECVAEGDQPENRGDTLHEENKNDECAGDPMAVDEPQVESEEVMEDAQPAVVSMPPPKFMAPAFGLRDKDLRDYESETDCGSEDELAPRRKLFPSLFGAAPATPSLEASSRTPKSRAAPDDLSWTGRSTAKRLRTDTKFGFTPLAQQLHGWAAGPSPMSTGTSAESPIHTLELVPAPAAEPSPAGTTFFEEAMAVQSEVQQLDVQPEMGDVEDIDTPVLEDIPLTEEDRALAAEAHELSMMEPVQVEEITGSRSFDDSISDASQEYGDENEIPVDPTLLEGGAETEPIVPMVTPRRPLTREFHTVSKVPLKPADESSPQIKVKKRGHSISRLPVSRPTHGLTRSATVISYSPTKNRDGDQLEVPEQNARAGSVPPVTPTKSEAGWSMVGTPARTPRRDLDPALLKGAVVFVDVHTTEGADASGIFVELLSQMGARCVKTWSWNPTSPPGDDGASSSKIGITHVVYKDGGKRTLEKVRESRGVVQCVGVSWVLDCERENEWLDEAPYYVDTTMVPRGGARRRKSMEPRAIANLNGMLVPTPVRSGNGAARGSQSAPSTPANGRRASALWIRTPEDKEEDGDDDSDHEDMEWSGALTPVPKTPAPEAIARYAANLSPATPSDSTVDCGGLVDEDEESHREAMMTRTCPPKPTRFLELGEGILSREKDERVLLRLMAARRKSLQFAPKVASPLSKTWK</sequence>
<feature type="domain" description="BRCT" evidence="2">
    <location>
        <begin position="855"/>
        <end position="964"/>
    </location>
</feature>
<evidence type="ECO:0000313" key="3">
    <source>
        <dbReference type="EMBL" id="KAK1755228.1"/>
    </source>
</evidence>
<feature type="region of interest" description="Disordered" evidence="1">
    <location>
        <begin position="557"/>
        <end position="585"/>
    </location>
</feature>
<name>A0AAJ0BBG9_9PEZI</name>
<dbReference type="PANTHER" id="PTHR14625">
    <property type="entry name" value="MICROCEPHALIN"/>
    <property type="match status" value="1"/>
</dbReference>
<feature type="region of interest" description="Disordered" evidence="1">
    <location>
        <begin position="1"/>
        <end position="242"/>
    </location>
</feature>
<feature type="region of interest" description="Disordered" evidence="1">
    <location>
        <begin position="256"/>
        <end position="291"/>
    </location>
</feature>
<dbReference type="InterPro" id="IPR036420">
    <property type="entry name" value="BRCT_dom_sf"/>
</dbReference>
<evidence type="ECO:0000256" key="1">
    <source>
        <dbReference type="SAM" id="MobiDB-lite"/>
    </source>
</evidence>
<feature type="compositionally biased region" description="Acidic residues" evidence="1">
    <location>
        <begin position="1030"/>
        <end position="1045"/>
    </location>
</feature>
<protein>
    <recommendedName>
        <fullName evidence="2">BRCT domain-containing protein</fullName>
    </recommendedName>
</protein>
<feature type="region of interest" description="Disordered" evidence="1">
    <location>
        <begin position="992"/>
        <end position="1056"/>
    </location>
</feature>
<dbReference type="CDD" id="cd17716">
    <property type="entry name" value="BRCT_microcephalin_rpt1"/>
    <property type="match status" value="1"/>
</dbReference>
<feature type="region of interest" description="Disordered" evidence="1">
    <location>
        <begin position="766"/>
        <end position="793"/>
    </location>
</feature>
<dbReference type="InterPro" id="IPR001357">
    <property type="entry name" value="BRCT_dom"/>
</dbReference>
<dbReference type="SUPFAM" id="SSF52113">
    <property type="entry name" value="BRCT domain"/>
    <property type="match status" value="1"/>
</dbReference>
<organism evidence="3 4">
    <name type="scientific">Echria macrotheca</name>
    <dbReference type="NCBI Taxonomy" id="438768"/>
    <lineage>
        <taxon>Eukaryota</taxon>
        <taxon>Fungi</taxon>
        <taxon>Dikarya</taxon>
        <taxon>Ascomycota</taxon>
        <taxon>Pezizomycotina</taxon>
        <taxon>Sordariomycetes</taxon>
        <taxon>Sordariomycetidae</taxon>
        <taxon>Sordariales</taxon>
        <taxon>Schizotheciaceae</taxon>
        <taxon>Echria</taxon>
    </lineage>
</organism>
<evidence type="ECO:0000313" key="4">
    <source>
        <dbReference type="Proteomes" id="UP001239445"/>
    </source>
</evidence>
<reference evidence="3" key="1">
    <citation type="submission" date="2023-06" db="EMBL/GenBank/DDBJ databases">
        <title>Genome-scale phylogeny and comparative genomics of the fungal order Sordariales.</title>
        <authorList>
            <consortium name="Lawrence Berkeley National Laboratory"/>
            <person name="Hensen N."/>
            <person name="Bonometti L."/>
            <person name="Westerberg I."/>
            <person name="Brannstrom I.O."/>
            <person name="Guillou S."/>
            <person name="Cros-Aarteil S."/>
            <person name="Calhoun S."/>
            <person name="Haridas S."/>
            <person name="Kuo A."/>
            <person name="Mondo S."/>
            <person name="Pangilinan J."/>
            <person name="Riley R."/>
            <person name="Labutti K."/>
            <person name="Andreopoulos B."/>
            <person name="Lipzen A."/>
            <person name="Chen C."/>
            <person name="Yanf M."/>
            <person name="Daum C."/>
            <person name="Ng V."/>
            <person name="Clum A."/>
            <person name="Steindorff A."/>
            <person name="Ohm R."/>
            <person name="Martin F."/>
            <person name="Silar P."/>
            <person name="Natvig D."/>
            <person name="Lalanne C."/>
            <person name="Gautier V."/>
            <person name="Ament-Velasquez S.L."/>
            <person name="Kruys A."/>
            <person name="Hutchinson M.I."/>
            <person name="Powell A.J."/>
            <person name="Barry K."/>
            <person name="Miller A.N."/>
            <person name="Grigoriev I.V."/>
            <person name="Debuchy R."/>
            <person name="Gladieux P."/>
            <person name="Thoren M.H."/>
            <person name="Johannesson H."/>
        </authorList>
    </citation>
    <scope>NUCLEOTIDE SEQUENCE</scope>
    <source>
        <strain evidence="3">PSN4</strain>
    </source>
</reference>
<evidence type="ECO:0000259" key="2">
    <source>
        <dbReference type="PROSITE" id="PS50172"/>
    </source>
</evidence>
<dbReference type="PANTHER" id="PTHR14625:SF3">
    <property type="entry name" value="MICROCEPHALIN"/>
    <property type="match status" value="1"/>
</dbReference>
<feature type="region of interest" description="Disordered" evidence="1">
    <location>
        <begin position="821"/>
        <end position="849"/>
    </location>
</feature>
<comment type="caution">
    <text evidence="3">The sequence shown here is derived from an EMBL/GenBank/DDBJ whole genome shotgun (WGS) entry which is preliminary data.</text>
</comment>
<dbReference type="PROSITE" id="PS50172">
    <property type="entry name" value="BRCT"/>
    <property type="match status" value="1"/>
</dbReference>
<feature type="region of interest" description="Disordered" evidence="1">
    <location>
        <begin position="464"/>
        <end position="486"/>
    </location>
</feature>
<keyword evidence="4" id="KW-1185">Reference proteome</keyword>
<feature type="compositionally biased region" description="Low complexity" evidence="1">
    <location>
        <begin position="181"/>
        <end position="198"/>
    </location>
</feature>
<dbReference type="EMBL" id="MU839834">
    <property type="protein sequence ID" value="KAK1755228.1"/>
    <property type="molecule type" value="Genomic_DNA"/>
</dbReference>
<feature type="compositionally biased region" description="Basic and acidic residues" evidence="1">
    <location>
        <begin position="143"/>
        <end position="152"/>
    </location>
</feature>
<feature type="compositionally biased region" description="Basic and acidic residues" evidence="1">
    <location>
        <begin position="466"/>
        <end position="481"/>
    </location>
</feature>
<dbReference type="GO" id="GO:0000278">
    <property type="term" value="P:mitotic cell cycle"/>
    <property type="evidence" value="ECO:0007669"/>
    <property type="project" value="TreeGrafter"/>
</dbReference>
<feature type="compositionally biased region" description="Low complexity" evidence="1">
    <location>
        <begin position="14"/>
        <end position="37"/>
    </location>
</feature>
<proteinExistence type="predicted"/>
<dbReference type="Gene3D" id="3.40.50.10190">
    <property type="entry name" value="BRCT domain"/>
    <property type="match status" value="1"/>
</dbReference>
<dbReference type="Proteomes" id="UP001239445">
    <property type="component" value="Unassembled WGS sequence"/>
</dbReference>
<gene>
    <name evidence="3" type="ORF">QBC47DRAFT_345599</name>
</gene>
<dbReference type="AlphaFoldDB" id="A0AAJ0BBG9"/>
<feature type="compositionally biased region" description="Polar residues" evidence="1">
    <location>
        <begin position="1006"/>
        <end position="1015"/>
    </location>
</feature>